<dbReference type="GO" id="GO:0046872">
    <property type="term" value="F:metal ion binding"/>
    <property type="evidence" value="ECO:0007669"/>
    <property type="project" value="UniProtKB-KW"/>
</dbReference>
<dbReference type="GO" id="GO:0016818">
    <property type="term" value="F:hydrolase activity, acting on acid anhydrides, in phosphorus-containing anhydrides"/>
    <property type="evidence" value="ECO:0007669"/>
    <property type="project" value="InterPro"/>
</dbReference>
<name>A0A2T0FGI1_9ASCO</name>
<comment type="caution">
    <text evidence="8">The sequence shown here is derived from an EMBL/GenBank/DDBJ whole genome shotgun (WGS) entry which is preliminary data.</text>
</comment>
<dbReference type="Gene3D" id="3.90.79.10">
    <property type="entry name" value="Nucleoside Triphosphate Pyrophosphohydrolase"/>
    <property type="match status" value="1"/>
</dbReference>
<dbReference type="RefSeq" id="XP_024664036.1">
    <property type="nucleotide sequence ID" value="XM_024808268.1"/>
</dbReference>
<comment type="cofactor">
    <cofactor evidence="1">
        <name>Mn(2+)</name>
        <dbReference type="ChEBI" id="CHEBI:29035"/>
    </cofactor>
</comment>
<dbReference type="EMBL" id="NDIQ01000001">
    <property type="protein sequence ID" value="PRT54090.1"/>
    <property type="molecule type" value="Genomic_DNA"/>
</dbReference>
<dbReference type="AlphaFoldDB" id="A0A2T0FGI1"/>
<comment type="cofactor">
    <cofactor evidence="2">
        <name>Mg(2+)</name>
        <dbReference type="ChEBI" id="CHEBI:18420"/>
    </cofactor>
</comment>
<keyword evidence="6" id="KW-0464">Manganese</keyword>
<organism evidence="8 9">
    <name type="scientific">Wickerhamiella sorbophila</name>
    <dbReference type="NCBI Taxonomy" id="45607"/>
    <lineage>
        <taxon>Eukaryota</taxon>
        <taxon>Fungi</taxon>
        <taxon>Dikarya</taxon>
        <taxon>Ascomycota</taxon>
        <taxon>Saccharomycotina</taxon>
        <taxon>Dipodascomycetes</taxon>
        <taxon>Dipodascales</taxon>
        <taxon>Trichomonascaceae</taxon>
        <taxon>Wickerhamiella</taxon>
    </lineage>
</organism>
<reference evidence="8 9" key="1">
    <citation type="submission" date="2017-04" db="EMBL/GenBank/DDBJ databases">
        <title>Genome sequencing of [Candida] sorbophila.</title>
        <authorList>
            <person name="Ahn J.O."/>
        </authorList>
    </citation>
    <scope>NUCLEOTIDE SEQUENCE [LARGE SCALE GENOMIC DNA]</scope>
    <source>
        <strain evidence="8 9">DS02</strain>
    </source>
</reference>
<dbReference type="STRING" id="45607.A0A2T0FGI1"/>
<feature type="domain" description="Nudix hydrolase" evidence="7">
    <location>
        <begin position="2"/>
        <end position="173"/>
    </location>
</feature>
<accession>A0A2T0FGI1</accession>
<protein>
    <submittedName>
        <fullName evidence="8">Nudix hydrolase 7</fullName>
    </submittedName>
</protein>
<keyword evidence="9" id="KW-1185">Reference proteome</keyword>
<dbReference type="GeneID" id="36515459"/>
<sequence length="236" mass="26936">MTPRLSASLVVVSPARKVLFMLRPSRGSFRNTYVFPGGAQDADDVSSVHCALRETYEETGILIDPNTKKSVLVKGFAETDYKRALKTYMNRNFSDIDWSHGAGFPRASQWTTPVEAGNKRFTTQFFLYNSPEEFDLSWFRKSSEAEALLWISPAEALAEFEEGRFTMFPPQAYIMTLLKHFSQEKALEHMKDRVIVPKVISQQDDGTIHYDWGQNEEGLVQFVKGQCVSVKYQPKL</sequence>
<evidence type="ECO:0000256" key="1">
    <source>
        <dbReference type="ARBA" id="ARBA00001936"/>
    </source>
</evidence>
<dbReference type="PANTHER" id="PTHR12318">
    <property type="entry name" value="TESTOSTERONE-REGULATED PROTEIN RP2"/>
    <property type="match status" value="1"/>
</dbReference>
<dbReference type="Pfam" id="PF00293">
    <property type="entry name" value="NUDIX"/>
    <property type="match status" value="1"/>
</dbReference>
<evidence type="ECO:0000256" key="4">
    <source>
        <dbReference type="ARBA" id="ARBA00022801"/>
    </source>
</evidence>
<dbReference type="InterPro" id="IPR000086">
    <property type="entry name" value="NUDIX_hydrolase_dom"/>
</dbReference>
<gene>
    <name evidence="8" type="ORF">B9G98_01710</name>
</gene>
<dbReference type="InterPro" id="IPR039121">
    <property type="entry name" value="NUDT19"/>
</dbReference>
<dbReference type="Proteomes" id="UP000238350">
    <property type="component" value="Unassembled WGS sequence"/>
</dbReference>
<keyword evidence="5" id="KW-0460">Magnesium</keyword>
<keyword evidence="4 8" id="KW-0378">Hydrolase</keyword>
<evidence type="ECO:0000256" key="5">
    <source>
        <dbReference type="ARBA" id="ARBA00022842"/>
    </source>
</evidence>
<dbReference type="InterPro" id="IPR015797">
    <property type="entry name" value="NUDIX_hydrolase-like_dom_sf"/>
</dbReference>
<evidence type="ECO:0000256" key="3">
    <source>
        <dbReference type="ARBA" id="ARBA00022723"/>
    </source>
</evidence>
<evidence type="ECO:0000256" key="2">
    <source>
        <dbReference type="ARBA" id="ARBA00001946"/>
    </source>
</evidence>
<evidence type="ECO:0000313" key="9">
    <source>
        <dbReference type="Proteomes" id="UP000238350"/>
    </source>
</evidence>
<proteinExistence type="predicted"/>
<dbReference type="OrthoDB" id="1695362at2759"/>
<dbReference type="PANTHER" id="PTHR12318:SF0">
    <property type="entry name" value="ACYL-COENZYME A DIPHOSPHATASE NUDT19"/>
    <property type="match status" value="1"/>
</dbReference>
<evidence type="ECO:0000256" key="6">
    <source>
        <dbReference type="ARBA" id="ARBA00023211"/>
    </source>
</evidence>
<dbReference type="GO" id="GO:0005739">
    <property type="term" value="C:mitochondrion"/>
    <property type="evidence" value="ECO:0007669"/>
    <property type="project" value="TreeGrafter"/>
</dbReference>
<dbReference type="PROSITE" id="PS51462">
    <property type="entry name" value="NUDIX"/>
    <property type="match status" value="1"/>
</dbReference>
<evidence type="ECO:0000313" key="8">
    <source>
        <dbReference type="EMBL" id="PRT54090.1"/>
    </source>
</evidence>
<evidence type="ECO:0000259" key="7">
    <source>
        <dbReference type="PROSITE" id="PS51462"/>
    </source>
</evidence>
<dbReference type="SUPFAM" id="SSF55811">
    <property type="entry name" value="Nudix"/>
    <property type="match status" value="1"/>
</dbReference>
<keyword evidence="3" id="KW-0479">Metal-binding</keyword>